<protein>
    <submittedName>
        <fullName evidence="9">ComEC/Rec2 family competence protein</fullName>
    </submittedName>
</protein>
<evidence type="ECO:0000256" key="6">
    <source>
        <dbReference type="SAM" id="Phobius"/>
    </source>
</evidence>
<dbReference type="InterPro" id="IPR004477">
    <property type="entry name" value="ComEC_N"/>
</dbReference>
<keyword evidence="5 6" id="KW-0472">Membrane</keyword>
<dbReference type="InterPro" id="IPR025405">
    <property type="entry name" value="DUF4131"/>
</dbReference>
<evidence type="ECO:0000259" key="7">
    <source>
        <dbReference type="Pfam" id="PF03772"/>
    </source>
</evidence>
<dbReference type="RefSeq" id="WP_308862821.1">
    <property type="nucleotide sequence ID" value="NZ_JAVHUL010000002.1"/>
</dbReference>
<keyword evidence="2" id="KW-1003">Cell membrane</keyword>
<dbReference type="Pfam" id="PF03772">
    <property type="entry name" value="Competence"/>
    <property type="match status" value="1"/>
</dbReference>
<accession>A0ABU0ZXK9</accession>
<feature type="domain" description="DUF4131" evidence="8">
    <location>
        <begin position="34"/>
        <end position="187"/>
    </location>
</feature>
<evidence type="ECO:0000256" key="5">
    <source>
        <dbReference type="ARBA" id="ARBA00023136"/>
    </source>
</evidence>
<dbReference type="EMBL" id="JAVHUL010000002">
    <property type="protein sequence ID" value="MDQ7916208.1"/>
    <property type="molecule type" value="Genomic_DNA"/>
</dbReference>
<keyword evidence="4 6" id="KW-1133">Transmembrane helix</keyword>
<dbReference type="Proteomes" id="UP001230915">
    <property type="component" value="Unassembled WGS sequence"/>
</dbReference>
<evidence type="ECO:0000256" key="2">
    <source>
        <dbReference type="ARBA" id="ARBA00022475"/>
    </source>
</evidence>
<feature type="transmembrane region" description="Helical" evidence="6">
    <location>
        <begin position="285"/>
        <end position="309"/>
    </location>
</feature>
<evidence type="ECO:0000256" key="1">
    <source>
        <dbReference type="ARBA" id="ARBA00004651"/>
    </source>
</evidence>
<organism evidence="9 10">
    <name type="scientific">Mesonia profundi</name>
    <dbReference type="NCBI Taxonomy" id="3070998"/>
    <lineage>
        <taxon>Bacteria</taxon>
        <taxon>Pseudomonadati</taxon>
        <taxon>Bacteroidota</taxon>
        <taxon>Flavobacteriia</taxon>
        <taxon>Flavobacteriales</taxon>
        <taxon>Flavobacteriaceae</taxon>
        <taxon>Mesonia</taxon>
    </lineage>
</organism>
<name>A0ABU0ZXK9_9FLAO</name>
<feature type="transmembrane region" description="Helical" evidence="6">
    <location>
        <begin position="386"/>
        <end position="407"/>
    </location>
</feature>
<evidence type="ECO:0000256" key="4">
    <source>
        <dbReference type="ARBA" id="ARBA00022989"/>
    </source>
</evidence>
<feature type="transmembrane region" description="Helical" evidence="6">
    <location>
        <begin position="329"/>
        <end position="345"/>
    </location>
</feature>
<evidence type="ECO:0000313" key="10">
    <source>
        <dbReference type="Proteomes" id="UP001230915"/>
    </source>
</evidence>
<feature type="transmembrane region" description="Helical" evidence="6">
    <location>
        <begin position="251"/>
        <end position="273"/>
    </location>
</feature>
<keyword evidence="10" id="KW-1185">Reference proteome</keyword>
<feature type="transmembrane region" description="Helical" evidence="6">
    <location>
        <begin position="352"/>
        <end position="371"/>
    </location>
</feature>
<dbReference type="PANTHER" id="PTHR30619:SF1">
    <property type="entry name" value="RECOMBINATION PROTEIN 2"/>
    <property type="match status" value="1"/>
</dbReference>
<evidence type="ECO:0000313" key="9">
    <source>
        <dbReference type="EMBL" id="MDQ7916208.1"/>
    </source>
</evidence>
<dbReference type="Pfam" id="PF13567">
    <property type="entry name" value="DUF4131"/>
    <property type="match status" value="1"/>
</dbReference>
<evidence type="ECO:0000259" key="8">
    <source>
        <dbReference type="Pfam" id="PF13567"/>
    </source>
</evidence>
<comment type="caution">
    <text evidence="9">The sequence shown here is derived from an EMBL/GenBank/DDBJ whole genome shotgun (WGS) entry which is preliminary data.</text>
</comment>
<feature type="transmembrane region" description="Helical" evidence="6">
    <location>
        <begin position="7"/>
        <end position="25"/>
    </location>
</feature>
<feature type="transmembrane region" description="Helical" evidence="6">
    <location>
        <begin position="31"/>
        <end position="49"/>
    </location>
</feature>
<feature type="transmembrane region" description="Helical" evidence="6">
    <location>
        <begin position="479"/>
        <end position="499"/>
    </location>
</feature>
<comment type="subcellular location">
    <subcellularLocation>
        <location evidence="1">Cell membrane</location>
        <topology evidence="1">Multi-pass membrane protein</topology>
    </subcellularLocation>
</comment>
<feature type="transmembrane region" description="Helical" evidence="6">
    <location>
        <begin position="419"/>
        <end position="441"/>
    </location>
</feature>
<keyword evidence="3 6" id="KW-0812">Transmembrane</keyword>
<feature type="transmembrane region" description="Helical" evidence="6">
    <location>
        <begin position="505"/>
        <end position="522"/>
    </location>
</feature>
<feature type="domain" description="ComEC/Rec2-related protein" evidence="7">
    <location>
        <begin position="231"/>
        <end position="497"/>
    </location>
</feature>
<sequence>MKLLNTPLIITCLFLIIGIVLGLFFPVSEHTLVLIAVLSGVVLSLTFLYTKKQLITSYPFMVVAAVSFAGLGFSISGWHVLDHHQINSNLFEEESQLQLKIKKTLKPNPFTHNYIAEVISGHRNTPAFKILLTEFHGDSLLPHLRIGDQVFIQEKIELVNAPKIPYQFNYREFLEHQHVYGKIIFNRNEIVTIPSAEVSWTQYSVELKQKIRRNLYQSGFESKHIAFIESLVLGKKDLLSKDTYQDFSKAGVLHVLAVSGLHVGLILLILLFLFKPISKSKTGKIFSSICIVMILWGYAFLVGFTPSIIRAVTMFSFLSFARISKRDSSSLSLLFLSAVVLLIYNPCFIYQIGFQLSYAAVFSIVTLYPILHEKIYFKYVVSKKAWSIFCVTLTAQLGVFPLSLYYFHQVPGLFLLTNLLLLPFLLLILGACLLSIIWSSITPIPNLFKNVFEAIIELVLDFVHLVASQDQFILEKVYFSPNMLVLSLIALLMFVFFIYQKKWMYLWLFSGSLFLMEVVYLYETDTLRKQKRFYVFHEHKKSVIGFQQHGKLTLVTSDSLRIKNYEGLEIKQHLKALQIKNQKKNYYAIFGESLFMIDSMGIYQIPEIAPIHYLLLENSPKVNLEQVINVLQPQLIIADGSNYYSYIKRWRETALKKKIPFHHTGKKGTLVIDY</sequence>
<reference evidence="9 10" key="1">
    <citation type="submission" date="2023-08" db="EMBL/GenBank/DDBJ databases">
        <title>Mesonia sp. MT50, isolated from deep-sea sediment of the Mariana Trench.</title>
        <authorList>
            <person name="Fu H."/>
        </authorList>
    </citation>
    <scope>NUCLEOTIDE SEQUENCE [LARGE SCALE GENOMIC DNA]</scope>
    <source>
        <strain evidence="9 10">MT50</strain>
    </source>
</reference>
<evidence type="ECO:0000256" key="3">
    <source>
        <dbReference type="ARBA" id="ARBA00022692"/>
    </source>
</evidence>
<dbReference type="InterPro" id="IPR052159">
    <property type="entry name" value="Competence_DNA_uptake"/>
</dbReference>
<proteinExistence type="predicted"/>
<dbReference type="NCBIfam" id="TIGR00360">
    <property type="entry name" value="ComEC_N-term"/>
    <property type="match status" value="1"/>
</dbReference>
<feature type="transmembrane region" description="Helical" evidence="6">
    <location>
        <begin position="61"/>
        <end position="81"/>
    </location>
</feature>
<gene>
    <name evidence="9" type="ORF">RBU60_01365</name>
</gene>
<dbReference type="PANTHER" id="PTHR30619">
    <property type="entry name" value="DNA INTERNALIZATION/COMPETENCE PROTEIN COMEC/REC2"/>
    <property type="match status" value="1"/>
</dbReference>